<evidence type="ECO:0000313" key="3">
    <source>
        <dbReference type="Proteomes" id="UP000027586"/>
    </source>
</evidence>
<dbReference type="GO" id="GO:0003824">
    <property type="term" value="F:catalytic activity"/>
    <property type="evidence" value="ECO:0007669"/>
    <property type="project" value="InterPro"/>
</dbReference>
<dbReference type="PROSITE" id="PS50878">
    <property type="entry name" value="RT_POL"/>
    <property type="match status" value="1"/>
</dbReference>
<dbReference type="Pfam" id="PF00078">
    <property type="entry name" value="RVT_1"/>
    <property type="match status" value="1"/>
</dbReference>
<dbReference type="SUPFAM" id="SSF56672">
    <property type="entry name" value="DNA/RNA polymerases"/>
    <property type="match status" value="1"/>
</dbReference>
<evidence type="ECO:0000259" key="1">
    <source>
        <dbReference type="PROSITE" id="PS50878"/>
    </source>
</evidence>
<dbReference type="STRING" id="1263082.A0A068SGW9"/>
<dbReference type="Proteomes" id="UP000027586">
    <property type="component" value="Unassembled WGS sequence"/>
</dbReference>
<dbReference type="OrthoDB" id="2265525at2759"/>
<accession>A0A068SGW9</accession>
<keyword evidence="3" id="KW-1185">Reference proteome</keyword>
<dbReference type="InterPro" id="IPR043502">
    <property type="entry name" value="DNA/RNA_pol_sf"/>
</dbReference>
<dbReference type="Gene3D" id="3.60.10.10">
    <property type="entry name" value="Endonuclease/exonuclease/phosphatase"/>
    <property type="match status" value="1"/>
</dbReference>
<organism evidence="2 3">
    <name type="scientific">Lichtheimia corymbifera JMRC:FSU:9682</name>
    <dbReference type="NCBI Taxonomy" id="1263082"/>
    <lineage>
        <taxon>Eukaryota</taxon>
        <taxon>Fungi</taxon>
        <taxon>Fungi incertae sedis</taxon>
        <taxon>Mucoromycota</taxon>
        <taxon>Mucoromycotina</taxon>
        <taxon>Mucoromycetes</taxon>
        <taxon>Mucorales</taxon>
        <taxon>Lichtheimiaceae</taxon>
        <taxon>Lichtheimia</taxon>
    </lineage>
</organism>
<dbReference type="InterPro" id="IPR000477">
    <property type="entry name" value="RT_dom"/>
</dbReference>
<sequence>MALQETHIDSDHLGDITQTILQAHSSAWTKHCGVISRNPAFTIHKITSALEERLLCVKVSHCQQLCEDLLLYIVYAPATATERPMFYQQLYEFMHTQPTQRSILLGDFNYNIHLRTPTTFPTTWCNWLNLTWHDPFHTNEQTRGAATFNRGTTIDFILCSNDLQTKIHHPTISCVSHTDHNALAITMTTGIPMNGPGIWRMNPQLLRNDYVREEIQTWLDVATSHLPDTTPCHQWDWLKSHLKAFCQVLSRKVASRKHRQLQHLQSEYRQCLHNNALHDSADMQTRIQQLRASIAQIQESDADILALRAGNRWREKGERSNAYFFKCLKECRTKQYIHALSSDDGFLHTSPDEMAQCAHEFYSRLYQAENIDHDAMQETLSAIPPESCLDDHDRTCLLESWTDEEIFKGLTRSPHNSSPGVDGFPYELLRFLYTHNRTSSLMKQVFNDALTKQRTPESWRKSVVVLLPKKGDRTSLRNWRPISLICTDAKVFTRMLTARVAPLMDKMINRYQTGFLHERFIGDNGLLARLAMSIAQKYKVPGAALLLDQEKAYDRVHPQYLQAVLHKFGFPASCIDSISHLFFNTQLSININGYISKPCHQQRGLRQGDPLSPLLFNLALEPLLRSLLSSTQLRGFDFAIPNSPLASSYLGPTPPPLKTLAYADDVLIFVSEPAEIQHIMMIIHRYCQASNAKLNHQKSMAVALNGKVSPEWRQRFSEQDFHQWHDSAAADAAIYLGFPLTSTRSQLDTFLQLQLDKLRKYADILSQRRLSIRGKALVANALLLSRIWYCLRIIPLTQQYLGSIQSIIGRFLQGSTIPKVSFDTCTRPKKEGGLGVLHPTHHLLSLQLRWILPLLSQHHADSNSLVIPYLRFCIQKFCTTLSPIVPILFPERRVTKLTELGHFKTLFQACDMLQLQVNWQQVTHHTVLDFPLIHTCTYAGCVEDAPTPTWRSHLVRDAFILSTRVSKLRARNPRERRIHTYNVARYHRATANDGKWRIKPFMKNLLDSLPPNPVPLDIQSDYHRLIAPTTKSGLVIESFKRKDFRYSLLPALHDLPTSYPKESKGAWHRFWNLAIPHQATTVIWRLLHHRLSCRERLHRIIPTTCESNACLICETSSDQNATMVETDQHFLFSCPSVQQAWSIIAARFFVTPSALQWEHVSTLTTRPPKTLPNTKIHGSIVIACGILAIWNAHWRFIFDDQSFNPQAIANTAIQQILRIEQEQHQA</sequence>
<dbReference type="InterPro" id="IPR036691">
    <property type="entry name" value="Endo/exonu/phosph_ase_sf"/>
</dbReference>
<evidence type="ECO:0000313" key="2">
    <source>
        <dbReference type="EMBL" id="CDH61603.1"/>
    </source>
</evidence>
<dbReference type="SUPFAM" id="SSF56219">
    <property type="entry name" value="DNase I-like"/>
    <property type="match status" value="1"/>
</dbReference>
<dbReference type="VEuPathDB" id="FungiDB:LCOR_12378.1"/>
<dbReference type="PANTHER" id="PTHR19446">
    <property type="entry name" value="REVERSE TRANSCRIPTASES"/>
    <property type="match status" value="1"/>
</dbReference>
<dbReference type="CDD" id="cd01650">
    <property type="entry name" value="RT_nLTR_like"/>
    <property type="match status" value="1"/>
</dbReference>
<protein>
    <recommendedName>
        <fullName evidence="1">Reverse transcriptase domain-containing protein</fullName>
    </recommendedName>
</protein>
<dbReference type="AlphaFoldDB" id="A0A068SGW9"/>
<dbReference type="InterPro" id="IPR026960">
    <property type="entry name" value="RVT-Znf"/>
</dbReference>
<reference evidence="2" key="1">
    <citation type="submission" date="2013-08" db="EMBL/GenBank/DDBJ databases">
        <title>Gene expansion shapes genome architecture in the human pathogen Lichtheimia corymbifera: an evolutionary genomics analysis in the ancient terrestrial Mucorales (Mucoromycotina).</title>
        <authorList>
            <person name="Schwartze V.U."/>
            <person name="Winter S."/>
            <person name="Shelest E."/>
            <person name="Marcet-Houben M."/>
            <person name="Horn F."/>
            <person name="Wehner S."/>
            <person name="Hoffmann K."/>
            <person name="Riege K."/>
            <person name="Sammeth M."/>
            <person name="Nowrousian M."/>
            <person name="Valiante V."/>
            <person name="Linde J."/>
            <person name="Jacobsen I.D."/>
            <person name="Marz M."/>
            <person name="Brakhage A.A."/>
            <person name="Gabaldon T."/>
            <person name="Bocker S."/>
            <person name="Voigt K."/>
        </authorList>
    </citation>
    <scope>NUCLEOTIDE SEQUENCE [LARGE SCALE GENOMIC DNA]</scope>
    <source>
        <strain evidence="2">FSU 9682</strain>
    </source>
</reference>
<comment type="caution">
    <text evidence="2">The sequence shown here is derived from an EMBL/GenBank/DDBJ whole genome shotgun (WGS) entry which is preliminary data.</text>
</comment>
<proteinExistence type="predicted"/>
<dbReference type="Pfam" id="PF13966">
    <property type="entry name" value="zf-RVT"/>
    <property type="match status" value="1"/>
</dbReference>
<gene>
    <name evidence="2" type="ORF">LCOR_12378.1</name>
</gene>
<name>A0A068SGW9_9FUNG</name>
<feature type="domain" description="Reverse transcriptase" evidence="1">
    <location>
        <begin position="448"/>
        <end position="740"/>
    </location>
</feature>
<dbReference type="EMBL" id="CBTN010000209">
    <property type="protein sequence ID" value="CDH61603.1"/>
    <property type="molecule type" value="Genomic_DNA"/>
</dbReference>